<evidence type="ECO:0000256" key="5">
    <source>
        <dbReference type="ARBA" id="ARBA00022525"/>
    </source>
</evidence>
<keyword evidence="8 9" id="KW-0326">Glycosidase</keyword>
<dbReference type="Proteomes" id="UP000223968">
    <property type="component" value="Unassembled WGS sequence"/>
</dbReference>
<sequence>MKFTASSLALLAGLATAVPAASSGNEISKRQAITNFAGTNAYWLPFLTNDADVETAIAAMADAGMKVVRTWAFNDATSCDEVHFQCWSGGTPTINTGANGLERLDVVVRAAESHGIQLILPFVNNWADYGGMDVYVSQLGGSGHESFYTNEAIQEAYTNYLTTIIERYKDSPAIYAWELGNEPRCQGCDTSVITEWARTVSAYIKSIDPSHYVALGDEGFFNEPDNPLYPYQGGEGIDFVANLGIETLDIGTIHLYTTTWGQTYEFGNQWIADHSEACAAAGKVCILEEYGVPEDGEPRNTWMNQWHETLRNSPGIPADMYWQFGLELSNGPTHDDTVS</sequence>
<evidence type="ECO:0000313" key="13">
    <source>
        <dbReference type="Proteomes" id="UP000223968"/>
    </source>
</evidence>
<comment type="catalytic activity">
    <reaction evidence="1">
        <text>Random hydrolysis of (1-&gt;4)-beta-D-mannosidic linkages in mannans, galactomannans and glucomannans.</text>
        <dbReference type="EC" id="3.2.1.78"/>
    </reaction>
</comment>
<dbReference type="PANTHER" id="PTHR31451">
    <property type="match status" value="1"/>
</dbReference>
<dbReference type="InterPro" id="IPR001547">
    <property type="entry name" value="Glyco_hydro_5"/>
</dbReference>
<organism evidence="12 13">
    <name type="scientific">Helicocarpus griseus UAMH5409</name>
    <dbReference type="NCBI Taxonomy" id="1447875"/>
    <lineage>
        <taxon>Eukaryota</taxon>
        <taxon>Fungi</taxon>
        <taxon>Dikarya</taxon>
        <taxon>Ascomycota</taxon>
        <taxon>Pezizomycotina</taxon>
        <taxon>Eurotiomycetes</taxon>
        <taxon>Eurotiomycetidae</taxon>
        <taxon>Onygenales</taxon>
        <taxon>Ajellomycetaceae</taxon>
        <taxon>Helicocarpus</taxon>
    </lineage>
</organism>
<evidence type="ECO:0000313" key="12">
    <source>
        <dbReference type="EMBL" id="PGH12871.1"/>
    </source>
</evidence>
<dbReference type="Gene3D" id="3.20.20.80">
    <property type="entry name" value="Glycosidases"/>
    <property type="match status" value="1"/>
</dbReference>
<dbReference type="GO" id="GO:0016985">
    <property type="term" value="F:mannan endo-1,4-beta-mannosidase activity"/>
    <property type="evidence" value="ECO:0007669"/>
    <property type="project" value="UniProtKB-EC"/>
</dbReference>
<dbReference type="GO" id="GO:0046355">
    <property type="term" value="P:mannan catabolic process"/>
    <property type="evidence" value="ECO:0007669"/>
    <property type="project" value="UniProtKB-ARBA"/>
</dbReference>
<comment type="similarity">
    <text evidence="3 9">Belongs to the glycosyl hydrolase 5 (cellulase A) family.</text>
</comment>
<evidence type="ECO:0000256" key="10">
    <source>
        <dbReference type="SAM" id="SignalP"/>
    </source>
</evidence>
<dbReference type="AlphaFoldDB" id="A0A2B7XVT4"/>
<comment type="caution">
    <text evidence="12">The sequence shown here is derived from an EMBL/GenBank/DDBJ whole genome shotgun (WGS) entry which is preliminary data.</text>
</comment>
<reference evidence="12 13" key="1">
    <citation type="submission" date="2017-10" db="EMBL/GenBank/DDBJ databases">
        <title>Comparative genomics in systemic dimorphic fungi from Ajellomycetaceae.</title>
        <authorList>
            <person name="Munoz J.F."/>
            <person name="Mcewen J.G."/>
            <person name="Clay O.K."/>
            <person name="Cuomo C.A."/>
        </authorList>
    </citation>
    <scope>NUCLEOTIDE SEQUENCE [LARGE SCALE GENOMIC DNA]</scope>
    <source>
        <strain evidence="12 13">UAMH5409</strain>
    </source>
</reference>
<dbReference type="STRING" id="1447875.A0A2B7XVT4"/>
<keyword evidence="5" id="KW-0964">Secreted</keyword>
<keyword evidence="6 10" id="KW-0732">Signal</keyword>
<feature type="chain" id="PRO_5012270623" description="mannan endo-1,4-beta-mannosidase" evidence="10">
    <location>
        <begin position="24"/>
        <end position="339"/>
    </location>
</feature>
<evidence type="ECO:0000256" key="4">
    <source>
        <dbReference type="ARBA" id="ARBA00012706"/>
    </source>
</evidence>
<evidence type="ECO:0000256" key="9">
    <source>
        <dbReference type="RuleBase" id="RU361153"/>
    </source>
</evidence>
<name>A0A2B7XVT4_9EURO</name>
<dbReference type="EMBL" id="PDNB01000052">
    <property type="protein sequence ID" value="PGH12871.1"/>
    <property type="molecule type" value="Genomic_DNA"/>
</dbReference>
<accession>A0A2B7XVT4</accession>
<dbReference type="InterPro" id="IPR045053">
    <property type="entry name" value="MAN-like"/>
</dbReference>
<dbReference type="SUPFAM" id="SSF51445">
    <property type="entry name" value="(Trans)glycosidases"/>
    <property type="match status" value="1"/>
</dbReference>
<dbReference type="OrthoDB" id="406631at2759"/>
<gene>
    <name evidence="12" type="ORF">AJ79_03971</name>
</gene>
<dbReference type="EC" id="3.2.1.78" evidence="4"/>
<evidence type="ECO:0000259" key="11">
    <source>
        <dbReference type="Pfam" id="PF00150"/>
    </source>
</evidence>
<dbReference type="InterPro" id="IPR017853">
    <property type="entry name" value="GH"/>
</dbReference>
<keyword evidence="13" id="KW-1185">Reference proteome</keyword>
<dbReference type="GO" id="GO:0005576">
    <property type="term" value="C:extracellular region"/>
    <property type="evidence" value="ECO:0007669"/>
    <property type="project" value="UniProtKB-SubCell"/>
</dbReference>
<dbReference type="PANTHER" id="PTHR31451:SF39">
    <property type="entry name" value="MANNAN ENDO-1,4-BETA-MANNOSIDASE 1"/>
    <property type="match status" value="1"/>
</dbReference>
<keyword evidence="7 9" id="KW-0378">Hydrolase</keyword>
<evidence type="ECO:0000256" key="2">
    <source>
        <dbReference type="ARBA" id="ARBA00004613"/>
    </source>
</evidence>
<comment type="subcellular location">
    <subcellularLocation>
        <location evidence="2">Secreted</location>
    </subcellularLocation>
</comment>
<proteinExistence type="inferred from homology"/>
<evidence type="ECO:0000256" key="3">
    <source>
        <dbReference type="ARBA" id="ARBA00005641"/>
    </source>
</evidence>
<evidence type="ECO:0000256" key="6">
    <source>
        <dbReference type="ARBA" id="ARBA00022729"/>
    </source>
</evidence>
<feature type="signal peptide" evidence="10">
    <location>
        <begin position="1"/>
        <end position="23"/>
    </location>
</feature>
<evidence type="ECO:0000256" key="8">
    <source>
        <dbReference type="ARBA" id="ARBA00023295"/>
    </source>
</evidence>
<evidence type="ECO:0000256" key="1">
    <source>
        <dbReference type="ARBA" id="ARBA00001678"/>
    </source>
</evidence>
<evidence type="ECO:0000256" key="7">
    <source>
        <dbReference type="ARBA" id="ARBA00022801"/>
    </source>
</evidence>
<protein>
    <recommendedName>
        <fullName evidence="4">mannan endo-1,4-beta-mannosidase</fullName>
        <ecNumber evidence="4">3.2.1.78</ecNumber>
    </recommendedName>
</protein>
<dbReference type="Pfam" id="PF00150">
    <property type="entry name" value="Cellulase"/>
    <property type="match status" value="1"/>
</dbReference>
<feature type="domain" description="Glycoside hydrolase family 5" evidence="11">
    <location>
        <begin position="34"/>
        <end position="323"/>
    </location>
</feature>